<sequence length="103" mass="11852">MYSLEWQKRGLPHAHILIWLYHKITLNEIDDVICAEVPDADVDKDLYEIVTKNMIHGLCGTLNPKSPCMMDGKYSKRYPRAFIFNTVTGSDGYPLYRRSAEDG</sequence>
<protein>
    <submittedName>
        <fullName evidence="3">Helitron_like_N domain-containing protein</fullName>
    </submittedName>
</protein>
<keyword evidence="2" id="KW-1185">Reference proteome</keyword>
<dbReference type="AlphaFoldDB" id="A0A182EG62"/>
<organism evidence="3">
    <name type="scientific">Onchocerca ochengi</name>
    <name type="common">Filarial nematode worm</name>
    <dbReference type="NCBI Taxonomy" id="42157"/>
    <lineage>
        <taxon>Eukaryota</taxon>
        <taxon>Metazoa</taxon>
        <taxon>Ecdysozoa</taxon>
        <taxon>Nematoda</taxon>
        <taxon>Chromadorea</taxon>
        <taxon>Rhabditida</taxon>
        <taxon>Spirurina</taxon>
        <taxon>Spiruromorpha</taxon>
        <taxon>Filarioidea</taxon>
        <taxon>Onchocercidae</taxon>
        <taxon>Onchocerca</taxon>
    </lineage>
</organism>
<accession>A0A182EG62</accession>
<gene>
    <name evidence="1" type="ORF">NOO_LOCUS7083</name>
</gene>
<evidence type="ECO:0000313" key="3">
    <source>
        <dbReference type="WBParaSite" id="nOo.2.0.1.t07083-RA"/>
    </source>
</evidence>
<dbReference type="WBParaSite" id="nOo.2.0.1.t07083-RA">
    <property type="protein sequence ID" value="nOo.2.0.1.t07083-RA"/>
    <property type="gene ID" value="nOo.2.0.1.g07083"/>
</dbReference>
<name>A0A182EG62_ONCOC</name>
<dbReference type="OrthoDB" id="10055660at2759"/>
<reference evidence="1 2" key="2">
    <citation type="submission" date="2018-08" db="EMBL/GenBank/DDBJ databases">
        <authorList>
            <person name="Laetsch R D."/>
            <person name="Stevens L."/>
            <person name="Kumar S."/>
            <person name="Blaxter L. M."/>
        </authorList>
    </citation>
    <scope>NUCLEOTIDE SEQUENCE [LARGE SCALE GENOMIC DNA]</scope>
</reference>
<evidence type="ECO:0000313" key="1">
    <source>
        <dbReference type="EMBL" id="VDK84822.1"/>
    </source>
</evidence>
<dbReference type="EMBL" id="UYRW01002389">
    <property type="protein sequence ID" value="VDK84822.1"/>
    <property type="molecule type" value="Genomic_DNA"/>
</dbReference>
<proteinExistence type="predicted"/>
<dbReference type="Proteomes" id="UP000271087">
    <property type="component" value="Unassembled WGS sequence"/>
</dbReference>
<dbReference type="STRING" id="42157.A0A182EG62"/>
<dbReference type="PANTHER" id="PTHR10492:SF57">
    <property type="entry name" value="ATP-DEPENDENT DNA HELICASE"/>
    <property type="match status" value="1"/>
</dbReference>
<dbReference type="PANTHER" id="PTHR10492">
    <property type="match status" value="1"/>
</dbReference>
<evidence type="ECO:0000313" key="2">
    <source>
        <dbReference type="Proteomes" id="UP000271087"/>
    </source>
</evidence>
<reference evidence="3" key="1">
    <citation type="submission" date="2016-06" db="UniProtKB">
        <authorList>
            <consortium name="WormBaseParasite"/>
        </authorList>
    </citation>
    <scope>IDENTIFICATION</scope>
</reference>